<sequence length="192" mass="21775">MEANSNMKKFKKFNAFMLFGIFLFLYTLICSYALIFKYVSPLELFSSNREYIRSVNVIPFHTIYSYLVGGLNVPPIVILSNIIGNIVLFIPMGIYLQLLKKNKKIWISTLFVLFISLFVEMLQLILGLGAADIDDIILNFLGGLIGVLIYRGLCALLKDEEKVRISIVFLGGITILVPIFVMTIFGLRFRLG</sequence>
<evidence type="ECO:0000313" key="3">
    <source>
        <dbReference type="EMBL" id="PEG30372.1"/>
    </source>
</evidence>
<feature type="transmembrane region" description="Helical" evidence="1">
    <location>
        <begin position="105"/>
        <end position="130"/>
    </location>
</feature>
<evidence type="ECO:0000256" key="1">
    <source>
        <dbReference type="SAM" id="Phobius"/>
    </source>
</evidence>
<evidence type="ECO:0000313" key="4">
    <source>
        <dbReference type="Proteomes" id="UP000220840"/>
    </source>
</evidence>
<dbReference type="InterPro" id="IPR053150">
    <property type="entry name" value="Teicoplanin_resist-assoc"/>
</dbReference>
<proteinExistence type="predicted"/>
<feature type="domain" description="VanZ-like" evidence="2">
    <location>
        <begin position="24"/>
        <end position="151"/>
    </location>
</feature>
<dbReference type="STRING" id="137838.GCA_001458595_01679"/>
<accession>A0A2A7MEU2</accession>
<keyword evidence="1" id="KW-0472">Membrane</keyword>
<feature type="transmembrane region" description="Helical" evidence="1">
    <location>
        <begin position="76"/>
        <end position="98"/>
    </location>
</feature>
<feature type="transmembrane region" description="Helical" evidence="1">
    <location>
        <begin position="15"/>
        <end position="35"/>
    </location>
</feature>
<comment type="caution">
    <text evidence="3">The sequence shown here is derived from an EMBL/GenBank/DDBJ whole genome shotgun (WGS) entry which is preliminary data.</text>
</comment>
<dbReference type="PANTHER" id="PTHR36834:SF2">
    <property type="entry name" value="MEMBRANE PROTEIN"/>
    <property type="match status" value="1"/>
</dbReference>
<dbReference type="EMBL" id="PDCJ01000001">
    <property type="protein sequence ID" value="PEG30372.1"/>
    <property type="molecule type" value="Genomic_DNA"/>
</dbReference>
<dbReference type="InterPro" id="IPR006976">
    <property type="entry name" value="VanZ-like"/>
</dbReference>
<dbReference type="AlphaFoldDB" id="A0A2A7MEU2"/>
<dbReference type="Proteomes" id="UP000220840">
    <property type="component" value="Unassembled WGS sequence"/>
</dbReference>
<keyword evidence="4" id="KW-1185">Reference proteome</keyword>
<dbReference type="Pfam" id="PF04892">
    <property type="entry name" value="VanZ"/>
    <property type="match status" value="1"/>
</dbReference>
<protein>
    <submittedName>
        <fullName evidence="3">VanZ family protein</fullName>
    </submittedName>
</protein>
<organism evidence="3 4">
    <name type="scientific">Clostridium neonatale</name>
    <dbReference type="NCBI Taxonomy" id="137838"/>
    <lineage>
        <taxon>Bacteria</taxon>
        <taxon>Bacillati</taxon>
        <taxon>Bacillota</taxon>
        <taxon>Clostridia</taxon>
        <taxon>Eubacteriales</taxon>
        <taxon>Clostridiaceae</taxon>
        <taxon>Clostridium</taxon>
    </lineage>
</organism>
<keyword evidence="1" id="KW-1133">Transmembrane helix</keyword>
<keyword evidence="1" id="KW-0812">Transmembrane</keyword>
<dbReference type="PANTHER" id="PTHR36834">
    <property type="entry name" value="MEMBRANE PROTEIN-RELATED"/>
    <property type="match status" value="1"/>
</dbReference>
<feature type="transmembrane region" description="Helical" evidence="1">
    <location>
        <begin position="136"/>
        <end position="153"/>
    </location>
</feature>
<gene>
    <name evidence="3" type="ORF">CQ394_01190</name>
</gene>
<evidence type="ECO:0000259" key="2">
    <source>
        <dbReference type="Pfam" id="PF04892"/>
    </source>
</evidence>
<name>A0A2A7MEU2_9CLOT</name>
<reference evidence="3 4" key="1">
    <citation type="submission" date="2017-10" db="EMBL/GenBank/DDBJ databases">
        <title>Effective Description of Clostridium neonatale sp. nov. linked to necrotizing enterocolitis in neonates and a clarification of species assignable to the genus Clostridium (Prazmowski 1880) emend. Lawson and Rainey 2016.</title>
        <authorList>
            <person name="Bernard K."/>
            <person name="Burdz T."/>
            <person name="Wiebe D."/>
            <person name="Balcewich B."/>
            <person name="Alfa M."/>
            <person name="Bernier A.-M."/>
        </authorList>
    </citation>
    <scope>NUCLEOTIDE SEQUENCE [LARGE SCALE GENOMIC DNA]</scope>
    <source>
        <strain evidence="3 4">LCDC99A005</strain>
    </source>
</reference>
<feature type="transmembrane region" description="Helical" evidence="1">
    <location>
        <begin position="165"/>
        <end position="187"/>
    </location>
</feature>
<dbReference type="OrthoDB" id="4822551at2"/>